<evidence type="ECO:0000313" key="5">
    <source>
        <dbReference type="EMBL" id="EHB00408.1"/>
    </source>
</evidence>
<dbReference type="STRING" id="10181.G5ATP7"/>
<feature type="region of interest" description="Disordered" evidence="4">
    <location>
        <begin position="272"/>
        <end position="299"/>
    </location>
</feature>
<dbReference type="PANTHER" id="PTHR24198:SF165">
    <property type="entry name" value="ANKYRIN REPEAT-CONTAINING PROTEIN-RELATED"/>
    <property type="match status" value="1"/>
</dbReference>
<accession>G5ATP7</accession>
<dbReference type="Pfam" id="PF00023">
    <property type="entry name" value="Ank"/>
    <property type="match status" value="1"/>
</dbReference>
<name>G5ATP7_HETGA</name>
<dbReference type="PRINTS" id="PR01415">
    <property type="entry name" value="ANKYRIN"/>
</dbReference>
<dbReference type="InterPro" id="IPR002110">
    <property type="entry name" value="Ankyrin_rpt"/>
</dbReference>
<keyword evidence="1" id="KW-0677">Repeat</keyword>
<evidence type="ECO:0000256" key="1">
    <source>
        <dbReference type="ARBA" id="ARBA00022737"/>
    </source>
</evidence>
<dbReference type="PANTHER" id="PTHR24198">
    <property type="entry name" value="ANKYRIN REPEAT AND PROTEIN KINASE DOMAIN-CONTAINING PROTEIN"/>
    <property type="match status" value="1"/>
</dbReference>
<gene>
    <name evidence="5" type="ORF">GW7_21677</name>
</gene>
<feature type="repeat" description="ANK" evidence="3">
    <location>
        <begin position="105"/>
        <end position="137"/>
    </location>
</feature>
<proteinExistence type="predicted"/>
<dbReference type="SMART" id="SM00248">
    <property type="entry name" value="ANK"/>
    <property type="match status" value="6"/>
</dbReference>
<reference evidence="5 6" key="1">
    <citation type="journal article" date="2011" name="Nature">
        <title>Genome sequencing reveals insights into physiology and longevity of the naked mole rat.</title>
        <authorList>
            <person name="Kim E.B."/>
            <person name="Fang X."/>
            <person name="Fushan A.A."/>
            <person name="Huang Z."/>
            <person name="Lobanov A.V."/>
            <person name="Han L."/>
            <person name="Marino S.M."/>
            <person name="Sun X."/>
            <person name="Turanov A.A."/>
            <person name="Yang P."/>
            <person name="Yim S.H."/>
            <person name="Zhao X."/>
            <person name="Kasaikina M.V."/>
            <person name="Stoletzki N."/>
            <person name="Peng C."/>
            <person name="Polak P."/>
            <person name="Xiong Z."/>
            <person name="Kiezun A."/>
            <person name="Zhu Y."/>
            <person name="Chen Y."/>
            <person name="Kryukov G.V."/>
            <person name="Zhang Q."/>
            <person name="Peshkin L."/>
            <person name="Yang L."/>
            <person name="Bronson R.T."/>
            <person name="Buffenstein R."/>
            <person name="Wang B."/>
            <person name="Han C."/>
            <person name="Li Q."/>
            <person name="Chen L."/>
            <person name="Zhao W."/>
            <person name="Sunyaev S.R."/>
            <person name="Park T.J."/>
            <person name="Zhang G."/>
            <person name="Wang J."/>
            <person name="Gladyshev V.N."/>
        </authorList>
    </citation>
    <scope>NUCLEOTIDE SEQUENCE [LARGE SCALE GENOMIC DNA]</scope>
</reference>
<dbReference type="Gene3D" id="1.25.40.20">
    <property type="entry name" value="Ankyrin repeat-containing domain"/>
    <property type="match status" value="2"/>
</dbReference>
<dbReference type="InterPro" id="IPR036770">
    <property type="entry name" value="Ankyrin_rpt-contain_sf"/>
</dbReference>
<sequence>MDPSRLGPSAQDLAEAQLELRWVELGSEAPGARGERPSAPQAWSRLLQAVCCGSPGLVMQLLRKGASIEERDGMGRTPLHLAVLRGHAPLLLVAWGAAVDAQDSLGLTPLHRAARAGRAEIAGHLLDSGAQVNAAGWLHKTPLHLATEHNQRATVELLLSRGASPTLRTQWGEVAQTAAAGGHLPAVQLLVAWGAAVDAQDSLGLTPLHRAARAGRAEIAGHLLDSGAQVNAAGWLHKTPLHLATEHNQRATVELLLSRGASPTLRTQWGEVAQTSTGGPPQELPGPWPPLEEAEPLHP</sequence>
<dbReference type="PROSITE" id="PS50088">
    <property type="entry name" value="ANK_REPEAT"/>
    <property type="match status" value="4"/>
</dbReference>
<evidence type="ECO:0000256" key="3">
    <source>
        <dbReference type="PROSITE-ProRule" id="PRU00023"/>
    </source>
</evidence>
<evidence type="ECO:0000256" key="4">
    <source>
        <dbReference type="SAM" id="MobiDB-lite"/>
    </source>
</evidence>
<dbReference type="SUPFAM" id="SSF48403">
    <property type="entry name" value="Ankyrin repeat"/>
    <property type="match status" value="1"/>
</dbReference>
<feature type="repeat" description="ANK" evidence="3">
    <location>
        <begin position="203"/>
        <end position="235"/>
    </location>
</feature>
<dbReference type="EMBL" id="JH166935">
    <property type="protein sequence ID" value="EHB00408.1"/>
    <property type="molecule type" value="Genomic_DNA"/>
</dbReference>
<feature type="repeat" description="ANK" evidence="3">
    <location>
        <begin position="138"/>
        <end position="170"/>
    </location>
</feature>
<dbReference type="PROSITE" id="PS50297">
    <property type="entry name" value="ANK_REP_REGION"/>
    <property type="match status" value="4"/>
</dbReference>
<protein>
    <submittedName>
        <fullName evidence="5">Ankyrin-1</fullName>
    </submittedName>
</protein>
<feature type="repeat" description="ANK" evidence="3">
    <location>
        <begin position="236"/>
        <end position="268"/>
    </location>
</feature>
<dbReference type="Pfam" id="PF12796">
    <property type="entry name" value="Ank_2"/>
    <property type="match status" value="2"/>
</dbReference>
<dbReference type="Proteomes" id="UP000006813">
    <property type="component" value="Unassembled WGS sequence"/>
</dbReference>
<keyword evidence="2 3" id="KW-0040">ANK repeat</keyword>
<dbReference type="AlphaFoldDB" id="G5ATP7"/>
<organism evidence="5 6">
    <name type="scientific">Heterocephalus glaber</name>
    <name type="common">Naked mole rat</name>
    <dbReference type="NCBI Taxonomy" id="10181"/>
    <lineage>
        <taxon>Eukaryota</taxon>
        <taxon>Metazoa</taxon>
        <taxon>Chordata</taxon>
        <taxon>Craniata</taxon>
        <taxon>Vertebrata</taxon>
        <taxon>Euteleostomi</taxon>
        <taxon>Mammalia</taxon>
        <taxon>Eutheria</taxon>
        <taxon>Euarchontoglires</taxon>
        <taxon>Glires</taxon>
        <taxon>Rodentia</taxon>
        <taxon>Hystricomorpha</taxon>
        <taxon>Bathyergidae</taxon>
        <taxon>Heterocephalus</taxon>
    </lineage>
</organism>
<evidence type="ECO:0000313" key="6">
    <source>
        <dbReference type="Proteomes" id="UP000006813"/>
    </source>
</evidence>
<evidence type="ECO:0000256" key="2">
    <source>
        <dbReference type="ARBA" id="ARBA00023043"/>
    </source>
</evidence>
<dbReference type="InParanoid" id="G5ATP7"/>